<feature type="region of interest" description="Disordered" evidence="1">
    <location>
        <begin position="350"/>
        <end position="415"/>
    </location>
</feature>
<keyword evidence="3" id="KW-1185">Reference proteome</keyword>
<protein>
    <submittedName>
        <fullName evidence="2">BZ3500_MvSof-1268-A1-R1_Chr8-2g10168 protein</fullName>
    </submittedName>
</protein>
<accession>A0A2X0MQ01</accession>
<dbReference type="AlphaFoldDB" id="A0A2X0MQ01"/>
<feature type="compositionally biased region" description="Basic and acidic residues" evidence="1">
    <location>
        <begin position="396"/>
        <end position="407"/>
    </location>
</feature>
<dbReference type="OrthoDB" id="10657230at2759"/>
<dbReference type="EMBL" id="FMWP01000088">
    <property type="protein sequence ID" value="SCZ96400.1"/>
    <property type="molecule type" value="Genomic_DNA"/>
</dbReference>
<evidence type="ECO:0000313" key="2">
    <source>
        <dbReference type="EMBL" id="SCZ96400.1"/>
    </source>
</evidence>
<dbReference type="Proteomes" id="UP000249723">
    <property type="component" value="Unassembled WGS sequence"/>
</dbReference>
<sequence>MQGQHHLPLSINFDLSRSVSKSEVGQDGGHDHYDDAVTISSPILNNAFPFCTSTSPGPPLPQRMMSLLPLTPNLSLLNTQSGALPQEGASRTLASLSTTRDFPETIALRIDVSTVDARSPSGHLVAGAAVRMTPSVPINFTAGACRFVYLQHVLDEVADELGIALQDDSCFDYSIADQTDVSFAPSPIFISSRYVKLASFAARADFSDQVLESTSSALDLETLPAEASLDPPSDTVQLPPSSLLPYQLTTNSCHCPSACTCQCCASFVFDCVSLKEPRPTLDVPASEVCFPFACTCQCCASLPFACVSLKEPSDTLYKHSFTMESMSMRIYQHPKDRHQFLHCTSIPARSQAAPLQDEGRTGTPPPTTTLRYYRSSHTHPHDRQHPNDPEDGDYPELPKDNEGRMKMTDLMLDEG</sequence>
<name>A0A2X0MQ01_9BASI</name>
<organism evidence="2 3">
    <name type="scientific">Microbotryum saponariae</name>
    <dbReference type="NCBI Taxonomy" id="289078"/>
    <lineage>
        <taxon>Eukaryota</taxon>
        <taxon>Fungi</taxon>
        <taxon>Dikarya</taxon>
        <taxon>Basidiomycota</taxon>
        <taxon>Pucciniomycotina</taxon>
        <taxon>Microbotryomycetes</taxon>
        <taxon>Microbotryales</taxon>
        <taxon>Microbotryaceae</taxon>
        <taxon>Microbotryum</taxon>
    </lineage>
</organism>
<feature type="compositionally biased region" description="Basic and acidic residues" evidence="1">
    <location>
        <begin position="379"/>
        <end position="388"/>
    </location>
</feature>
<gene>
    <name evidence="2" type="ORF">BZ3500_MVSOF-1268-A1-R1_CHR8-2G10168</name>
</gene>
<proteinExistence type="predicted"/>
<reference evidence="3" key="1">
    <citation type="submission" date="2016-10" db="EMBL/GenBank/DDBJ databases">
        <authorList>
            <person name="Jeantristanb JTB J.-T."/>
            <person name="Ricardo R."/>
        </authorList>
    </citation>
    <scope>NUCLEOTIDE SEQUENCE [LARGE SCALE GENOMIC DNA]</scope>
</reference>
<evidence type="ECO:0000256" key="1">
    <source>
        <dbReference type="SAM" id="MobiDB-lite"/>
    </source>
</evidence>
<evidence type="ECO:0000313" key="3">
    <source>
        <dbReference type="Proteomes" id="UP000249723"/>
    </source>
</evidence>